<keyword evidence="6" id="KW-0408">Iron</keyword>
<evidence type="ECO:0000256" key="1">
    <source>
        <dbReference type="ARBA" id="ARBA00001966"/>
    </source>
</evidence>
<dbReference type="RefSeq" id="WP_189577927.1">
    <property type="nucleotide sequence ID" value="NZ_BMXV01000008.1"/>
</dbReference>
<dbReference type="InterPro" id="IPR007197">
    <property type="entry name" value="rSAM"/>
</dbReference>
<dbReference type="SFLD" id="SFLDG01101">
    <property type="entry name" value="Uncharacterised_Radical_SAM_Su"/>
    <property type="match status" value="1"/>
</dbReference>
<dbReference type="InterPro" id="IPR034457">
    <property type="entry name" value="Organic_radical-activating"/>
</dbReference>
<proteinExistence type="predicted"/>
<keyword evidence="3" id="KW-0313">Glucose metabolism</keyword>
<evidence type="ECO:0000256" key="6">
    <source>
        <dbReference type="ARBA" id="ARBA00023004"/>
    </source>
</evidence>
<dbReference type="SFLD" id="SFLDS00029">
    <property type="entry name" value="Radical_SAM"/>
    <property type="match status" value="1"/>
</dbReference>
<dbReference type="PROSITE" id="PS51918">
    <property type="entry name" value="RADICAL_SAM"/>
    <property type="match status" value="1"/>
</dbReference>
<dbReference type="NCBIfam" id="TIGR04337">
    <property type="entry name" value="AmmeMemoSam_rS"/>
    <property type="match status" value="1"/>
</dbReference>
<dbReference type="InterPro" id="IPR016431">
    <property type="entry name" value="Pyrv-formate_lyase-activ_prd"/>
</dbReference>
<keyword evidence="7" id="KW-0411">Iron-sulfur</keyword>
<reference evidence="10" key="1">
    <citation type="journal article" date="2019" name="Int. J. Syst. Evol. Microbiol.">
        <title>The Global Catalogue of Microorganisms (GCM) 10K type strain sequencing project: providing services to taxonomists for standard genome sequencing and annotation.</title>
        <authorList>
            <consortium name="The Broad Institute Genomics Platform"/>
            <consortium name="The Broad Institute Genome Sequencing Center for Infectious Disease"/>
            <person name="Wu L."/>
            <person name="Ma J."/>
        </authorList>
    </citation>
    <scope>NUCLEOTIDE SEQUENCE [LARGE SCALE GENOMIC DNA]</scope>
    <source>
        <strain evidence="10">KCTC 22280</strain>
    </source>
</reference>
<keyword evidence="4" id="KW-0949">S-adenosyl-L-methionine</keyword>
<feature type="domain" description="Radical SAM core" evidence="8">
    <location>
        <begin position="75"/>
        <end position="290"/>
    </location>
</feature>
<comment type="caution">
    <text evidence="9">The sequence shown here is derived from an EMBL/GenBank/DDBJ whole genome shotgun (WGS) entry which is preliminary data.</text>
</comment>
<accession>A0ABQ3BBJ6</accession>
<dbReference type="PANTHER" id="PTHR30352">
    <property type="entry name" value="PYRUVATE FORMATE-LYASE-ACTIVATING ENZYME"/>
    <property type="match status" value="1"/>
</dbReference>
<organism evidence="9 10">
    <name type="scientific">Marinobacter zhanjiangensis</name>
    <dbReference type="NCBI Taxonomy" id="578215"/>
    <lineage>
        <taxon>Bacteria</taxon>
        <taxon>Pseudomonadati</taxon>
        <taxon>Pseudomonadota</taxon>
        <taxon>Gammaproteobacteria</taxon>
        <taxon>Pseudomonadales</taxon>
        <taxon>Marinobacteraceae</taxon>
        <taxon>Marinobacter</taxon>
    </lineage>
</organism>
<evidence type="ECO:0000256" key="4">
    <source>
        <dbReference type="ARBA" id="ARBA00022691"/>
    </source>
</evidence>
<gene>
    <name evidence="9" type="ORF">GCM10007071_32820</name>
</gene>
<dbReference type="CDD" id="cd01335">
    <property type="entry name" value="Radical_SAM"/>
    <property type="match status" value="1"/>
</dbReference>
<keyword evidence="10" id="KW-1185">Reference proteome</keyword>
<dbReference type="Gene3D" id="3.20.20.70">
    <property type="entry name" value="Aldolase class I"/>
    <property type="match status" value="1"/>
</dbReference>
<protein>
    <submittedName>
        <fullName evidence="9">AmmeMemoRadiSam system radical SAM enzyme</fullName>
    </submittedName>
</protein>
<evidence type="ECO:0000313" key="10">
    <source>
        <dbReference type="Proteomes" id="UP000601597"/>
    </source>
</evidence>
<keyword evidence="3" id="KW-0119">Carbohydrate metabolism</keyword>
<dbReference type="Pfam" id="PF04055">
    <property type="entry name" value="Radical_SAM"/>
    <property type="match status" value="1"/>
</dbReference>
<sequence>MADIPIQQGQSVGYWHFLEDGRIQCDLCPRYCKLHEGQRGLCFVRGRMNDSMVLTTYGRSSGYCIDPIEKKPLNHFLPGTPVLSFGTAGCNLACKFCQNWDISKSRETDELADQASPEAIARAAVANGCKSVAFTYNDPVIFHEYAIDVAQACHDVGVRTVAVTAGYVTAEPRAEFYRHMDAANVDLKAFTDRFYHRITGAHLDPVLETLEYIHHETDTWLELTTLLIPEQNDSDEELDRMTRWVADHLGPDVPMHFTAFHPDWKMMDSPPTEPAILARARRIARENGIRYAYTGNVHDHGGSSTYCHHCGNLLIGRDWYVLDDWNLTDDGHCLNCGTPCAGVFEGPPGHWGAQRQLVRLRDYL</sequence>
<evidence type="ECO:0000256" key="3">
    <source>
        <dbReference type="ARBA" id="ARBA00022526"/>
    </source>
</evidence>
<keyword evidence="2" id="KW-0004">4Fe-4S</keyword>
<dbReference type="PANTHER" id="PTHR30352:SF5">
    <property type="entry name" value="PYRUVATE FORMATE-LYASE 1-ACTIVATING ENZYME"/>
    <property type="match status" value="1"/>
</dbReference>
<dbReference type="Proteomes" id="UP000601597">
    <property type="component" value="Unassembled WGS sequence"/>
</dbReference>
<dbReference type="InterPro" id="IPR013785">
    <property type="entry name" value="Aldolase_TIM"/>
</dbReference>
<dbReference type="SUPFAM" id="SSF102114">
    <property type="entry name" value="Radical SAM enzymes"/>
    <property type="match status" value="1"/>
</dbReference>
<evidence type="ECO:0000256" key="7">
    <source>
        <dbReference type="ARBA" id="ARBA00023014"/>
    </source>
</evidence>
<evidence type="ECO:0000313" key="9">
    <source>
        <dbReference type="EMBL" id="GGY82766.1"/>
    </source>
</evidence>
<dbReference type="InterPro" id="IPR058240">
    <property type="entry name" value="rSAM_sf"/>
</dbReference>
<dbReference type="InterPro" id="IPR027596">
    <property type="entry name" value="AmmeMemoSam_rS"/>
</dbReference>
<name>A0ABQ3BBJ6_9GAMM</name>
<evidence type="ECO:0000256" key="2">
    <source>
        <dbReference type="ARBA" id="ARBA00022485"/>
    </source>
</evidence>
<dbReference type="EMBL" id="BMXV01000008">
    <property type="protein sequence ID" value="GGY82766.1"/>
    <property type="molecule type" value="Genomic_DNA"/>
</dbReference>
<keyword evidence="5" id="KW-0479">Metal-binding</keyword>
<comment type="cofactor">
    <cofactor evidence="1">
        <name>[4Fe-4S] cluster</name>
        <dbReference type="ChEBI" id="CHEBI:49883"/>
    </cofactor>
</comment>
<dbReference type="PIRSF" id="PIRSF004869">
    <property type="entry name" value="PflX_prd"/>
    <property type="match status" value="1"/>
</dbReference>
<evidence type="ECO:0000256" key="5">
    <source>
        <dbReference type="ARBA" id="ARBA00022723"/>
    </source>
</evidence>
<evidence type="ECO:0000259" key="8">
    <source>
        <dbReference type="PROSITE" id="PS51918"/>
    </source>
</evidence>